<protein>
    <submittedName>
        <fullName evidence="2">Uncharacterized protein</fullName>
    </submittedName>
</protein>
<dbReference type="EMBL" id="QCYY01000590">
    <property type="protein sequence ID" value="ROT84138.1"/>
    <property type="molecule type" value="Genomic_DNA"/>
</dbReference>
<comment type="caution">
    <text evidence="2">The sequence shown here is derived from an EMBL/GenBank/DDBJ whole genome shotgun (WGS) entry which is preliminary data.</text>
</comment>
<dbReference type="AlphaFoldDB" id="A0A3R7MRL8"/>
<gene>
    <name evidence="2" type="ORF">C7M84_022674</name>
</gene>
<accession>A0A3R7MRL8</accession>
<feature type="region of interest" description="Disordered" evidence="1">
    <location>
        <begin position="765"/>
        <end position="839"/>
    </location>
</feature>
<feature type="compositionally biased region" description="Pro residues" evidence="1">
    <location>
        <begin position="533"/>
        <end position="543"/>
    </location>
</feature>
<keyword evidence="3" id="KW-1185">Reference proteome</keyword>
<proteinExistence type="predicted"/>
<feature type="region of interest" description="Disordered" evidence="1">
    <location>
        <begin position="883"/>
        <end position="928"/>
    </location>
</feature>
<feature type="compositionally biased region" description="Basic and acidic residues" evidence="1">
    <location>
        <begin position="716"/>
        <end position="728"/>
    </location>
</feature>
<dbReference type="Proteomes" id="UP000283509">
    <property type="component" value="Unassembled WGS sequence"/>
</dbReference>
<dbReference type="OrthoDB" id="1735926at2759"/>
<feature type="region of interest" description="Disordered" evidence="1">
    <location>
        <begin position="470"/>
        <end position="747"/>
    </location>
</feature>
<reference evidence="2 3" key="1">
    <citation type="submission" date="2018-04" db="EMBL/GenBank/DDBJ databases">
        <authorList>
            <person name="Zhang X."/>
            <person name="Yuan J."/>
            <person name="Li F."/>
            <person name="Xiang J."/>
        </authorList>
    </citation>
    <scope>NUCLEOTIDE SEQUENCE [LARGE SCALE GENOMIC DNA]</scope>
    <source>
        <tissue evidence="2">Muscle</tissue>
    </source>
</reference>
<feature type="compositionally biased region" description="Pro residues" evidence="1">
    <location>
        <begin position="439"/>
        <end position="448"/>
    </location>
</feature>
<feature type="compositionally biased region" description="Low complexity" evidence="1">
    <location>
        <begin position="544"/>
        <end position="554"/>
    </location>
</feature>
<name>A0A3R7MRL8_PENVA</name>
<feature type="region of interest" description="Disordered" evidence="1">
    <location>
        <begin position="415"/>
        <end position="452"/>
    </location>
</feature>
<evidence type="ECO:0000256" key="1">
    <source>
        <dbReference type="SAM" id="MobiDB-lite"/>
    </source>
</evidence>
<feature type="region of interest" description="Disordered" evidence="1">
    <location>
        <begin position="200"/>
        <end position="230"/>
    </location>
</feature>
<evidence type="ECO:0000313" key="3">
    <source>
        <dbReference type="Proteomes" id="UP000283509"/>
    </source>
</evidence>
<feature type="compositionally biased region" description="Low complexity" evidence="1">
    <location>
        <begin position="602"/>
        <end position="705"/>
    </location>
</feature>
<feature type="compositionally biased region" description="Low complexity" evidence="1">
    <location>
        <begin position="513"/>
        <end position="532"/>
    </location>
</feature>
<feature type="compositionally biased region" description="Low complexity" evidence="1">
    <location>
        <begin position="794"/>
        <end position="809"/>
    </location>
</feature>
<evidence type="ECO:0000313" key="2">
    <source>
        <dbReference type="EMBL" id="ROT84138.1"/>
    </source>
</evidence>
<sequence length="1034" mass="108262">MFYIRNHPLPLPLPSSHSLPSPFIPSSPIPPLPSPPFPSPFFPPLSSPPIPLPPLLPLFPLAPPLPFYFTLPYSLYPLPTLLSTFPSPIPLPSFFHSPPFHPPILPHPFHLPHSILPCSPLSSTLPSLPPSPPLHLPSSSLSPSFPLPPSPPSISIFPLPPLPPSLPSPSLSPLPSSLPPFHLPSPPSIFPPPLPSSLPPFHLPSSPPPPPTTWLSEVAERTRGRRRSPTCHTRVRALMIGWLGALEVPRKPVSQPSGCLLSTQGPARSFSLREDAADEVRMKPVLHCGSATSGAQTFGGCAYACVGLLLLCTCGEAVQGLRTCRCLHLRLNMKECVCAGGDGAAVQERGGRGRLRGGGVVFVWWSGSVVAGVSREGCCGAQREAVAAWCSAVMLPCGVLVQECRPCRLSYRLPRSGHHGRRGSGAPPPVTSNSSSPQSPGPPSSPCPHPRRWSHRPRVALVYVPKAAPSALPPQPSPWAPFSSPRASGATHARSPTPGTASPALGRRGNGFPGSAASSPVSGGHSRGSPSATPNPTPTPPLAAPAVPQAASAAHGVTPALNPVSTVSSTLDTTTSSTSSKTQSTAPIKAPGTAPINPGTAQSRPNHSSNQPQPQLQSRPQPQPQAQPNQGPSPTAPIKTPIKTPTTATGTAPIKAPTTAPGTAPIKAPTTAPATAQLQSRPQPQAQAQAQPQSQPKARALARPKAQPPARPPQSSRHDCHYRLEQGLRRSPRQSPSLDPRPPPPHRLIRQHSLAAVLGLFRGRDERGIGGEGGEHPPEDWPTVREEPEELERSSSSNNSRSHSIPSTSVPHLPQDARRKRRSSCHTDMTGSSLAGGGFPLIPHLPHAIKKKPLANEAAAAAITTRRCSLTLPYATLYGSWQSTGSAPGSRHGSNEMPSGGPPAARRGGSGPSVTVEMTHMGGAGGASSGPAASTIANSCYVGISSPVTISSGKVPMKDFGSEVRASMDIAHFLSQATLVLDVVETSLEGITDLLLTKLLEKDEPLCSVAEAKSILFTHDTCKYPLTCMPLPFA</sequence>
<feature type="compositionally biased region" description="Low complexity" evidence="1">
    <location>
        <begin position="565"/>
        <end position="585"/>
    </location>
</feature>
<reference evidence="2 3" key="2">
    <citation type="submission" date="2019-01" db="EMBL/GenBank/DDBJ databases">
        <title>The decoding of complex shrimp genome reveals the adaptation for benthos swimmer, frequently molting mechanism and breeding impact on genome.</title>
        <authorList>
            <person name="Sun Y."/>
            <person name="Gao Y."/>
            <person name="Yu Y."/>
        </authorList>
    </citation>
    <scope>NUCLEOTIDE SEQUENCE [LARGE SCALE GENOMIC DNA]</scope>
    <source>
        <tissue evidence="2">Muscle</tissue>
    </source>
</reference>
<feature type="compositionally biased region" description="Low complexity" evidence="1">
    <location>
        <begin position="898"/>
        <end position="907"/>
    </location>
</feature>
<feature type="compositionally biased region" description="Basic and acidic residues" evidence="1">
    <location>
        <begin position="765"/>
        <end position="786"/>
    </location>
</feature>
<feature type="compositionally biased region" description="Pro residues" evidence="1">
    <location>
        <begin position="200"/>
        <end position="212"/>
    </location>
</feature>
<organism evidence="2 3">
    <name type="scientific">Penaeus vannamei</name>
    <name type="common">Whiteleg shrimp</name>
    <name type="synonym">Litopenaeus vannamei</name>
    <dbReference type="NCBI Taxonomy" id="6689"/>
    <lineage>
        <taxon>Eukaryota</taxon>
        <taxon>Metazoa</taxon>
        <taxon>Ecdysozoa</taxon>
        <taxon>Arthropoda</taxon>
        <taxon>Crustacea</taxon>
        <taxon>Multicrustacea</taxon>
        <taxon>Malacostraca</taxon>
        <taxon>Eumalacostraca</taxon>
        <taxon>Eucarida</taxon>
        <taxon>Decapoda</taxon>
        <taxon>Dendrobranchiata</taxon>
        <taxon>Penaeoidea</taxon>
        <taxon>Penaeidae</taxon>
        <taxon>Penaeus</taxon>
    </lineage>
</organism>